<dbReference type="STRING" id="767452.AVL62_10885"/>
<comment type="cofactor">
    <cofactor evidence="6">
        <name>Zn(2+)</name>
        <dbReference type="ChEBI" id="CHEBI:29105"/>
    </cofactor>
    <text evidence="6">Binds 1 zinc ion per subunit.</text>
</comment>
<dbReference type="Proteomes" id="UP000054837">
    <property type="component" value="Unassembled WGS sequence"/>
</dbReference>
<protein>
    <recommendedName>
        <fullName evidence="6">tRNA-specific adenosine deaminase</fullName>
        <ecNumber evidence="6">3.5.4.33</ecNumber>
    </recommendedName>
</protein>
<dbReference type="PANTHER" id="PTHR11079">
    <property type="entry name" value="CYTOSINE DEAMINASE FAMILY MEMBER"/>
    <property type="match status" value="1"/>
</dbReference>
<evidence type="ECO:0000259" key="7">
    <source>
        <dbReference type="PROSITE" id="PS51747"/>
    </source>
</evidence>
<dbReference type="Gene3D" id="3.40.140.10">
    <property type="entry name" value="Cytidine Deaminase, domain 2"/>
    <property type="match status" value="1"/>
</dbReference>
<dbReference type="GO" id="GO:0008270">
    <property type="term" value="F:zinc ion binding"/>
    <property type="evidence" value="ECO:0007669"/>
    <property type="project" value="UniProtKB-UniRule"/>
</dbReference>
<dbReference type="PROSITE" id="PS51747">
    <property type="entry name" value="CYT_DCMP_DEAMINASES_2"/>
    <property type="match status" value="1"/>
</dbReference>
<comment type="catalytic activity">
    <reaction evidence="5 6">
        <text>adenosine(34) in tRNA + H2O + H(+) = inosine(34) in tRNA + NH4(+)</text>
        <dbReference type="Rhea" id="RHEA:43168"/>
        <dbReference type="Rhea" id="RHEA-COMP:10373"/>
        <dbReference type="Rhea" id="RHEA-COMP:10374"/>
        <dbReference type="ChEBI" id="CHEBI:15377"/>
        <dbReference type="ChEBI" id="CHEBI:15378"/>
        <dbReference type="ChEBI" id="CHEBI:28938"/>
        <dbReference type="ChEBI" id="CHEBI:74411"/>
        <dbReference type="ChEBI" id="CHEBI:82852"/>
        <dbReference type="EC" id="3.5.4.33"/>
    </reaction>
</comment>
<dbReference type="Pfam" id="PF00383">
    <property type="entry name" value="dCMP_cyt_deam_1"/>
    <property type="match status" value="1"/>
</dbReference>
<comment type="function">
    <text evidence="6">Catalyzes the deamination of adenosine to inosine at the wobble position 34 of tRNA(Arg2).</text>
</comment>
<name>A0A0W8IEM5_9MICO</name>
<feature type="binding site" evidence="6">
    <location>
        <position position="105"/>
    </location>
    <ligand>
        <name>Zn(2+)</name>
        <dbReference type="ChEBI" id="CHEBI:29105"/>
        <note>catalytic</note>
    </ligand>
</feature>
<evidence type="ECO:0000256" key="3">
    <source>
        <dbReference type="ARBA" id="ARBA00022801"/>
    </source>
</evidence>
<organism evidence="8 9">
    <name type="scientific">Serinicoccus chungangensis</name>
    <dbReference type="NCBI Taxonomy" id="767452"/>
    <lineage>
        <taxon>Bacteria</taxon>
        <taxon>Bacillati</taxon>
        <taxon>Actinomycetota</taxon>
        <taxon>Actinomycetes</taxon>
        <taxon>Micrococcales</taxon>
        <taxon>Ornithinimicrobiaceae</taxon>
        <taxon>Serinicoccus</taxon>
    </lineage>
</organism>
<dbReference type="InterPro" id="IPR016193">
    <property type="entry name" value="Cytidine_deaminase-like"/>
</dbReference>
<dbReference type="OrthoDB" id="9802676at2"/>
<dbReference type="InterPro" id="IPR002125">
    <property type="entry name" value="CMP_dCMP_dom"/>
</dbReference>
<dbReference type="AlphaFoldDB" id="A0A0W8IEM5"/>
<dbReference type="PANTHER" id="PTHR11079:SF202">
    <property type="entry name" value="TRNA-SPECIFIC ADENOSINE DEAMINASE"/>
    <property type="match status" value="1"/>
</dbReference>
<dbReference type="HAMAP" id="MF_00972">
    <property type="entry name" value="tRNA_aden_deaminase"/>
    <property type="match status" value="1"/>
</dbReference>
<evidence type="ECO:0000313" key="9">
    <source>
        <dbReference type="Proteomes" id="UP000054837"/>
    </source>
</evidence>
<dbReference type="NCBIfam" id="NF008113">
    <property type="entry name" value="PRK10860.1"/>
    <property type="match status" value="1"/>
</dbReference>
<dbReference type="RefSeq" id="WP_058890086.1">
    <property type="nucleotide sequence ID" value="NZ_LQBL01000003.1"/>
</dbReference>
<evidence type="ECO:0000256" key="6">
    <source>
        <dbReference type="HAMAP-Rule" id="MF_00972"/>
    </source>
</evidence>
<dbReference type="InterPro" id="IPR028883">
    <property type="entry name" value="tRNA_aden_deaminase"/>
</dbReference>
<keyword evidence="4 6" id="KW-0862">Zinc</keyword>
<keyword evidence="2 6" id="KW-0479">Metal-binding</keyword>
<evidence type="ECO:0000313" key="8">
    <source>
        <dbReference type="EMBL" id="KUG58409.1"/>
    </source>
</evidence>
<evidence type="ECO:0000256" key="1">
    <source>
        <dbReference type="ARBA" id="ARBA00022694"/>
    </source>
</evidence>
<reference evidence="8 9" key="1">
    <citation type="submission" date="2015-12" db="EMBL/GenBank/DDBJ databases">
        <title>Serinicoccus chungangenesis strain CD08_5 genome sequencing and assembly.</title>
        <authorList>
            <person name="Chander A.M."/>
            <person name="Kaur G."/>
            <person name="Nair G.R."/>
            <person name="Dhawan D.K."/>
            <person name="Kochhar R.K."/>
            <person name="Mayilraj S."/>
            <person name="Bhadada S.K."/>
        </authorList>
    </citation>
    <scope>NUCLEOTIDE SEQUENCE [LARGE SCALE GENOMIC DNA]</scope>
    <source>
        <strain evidence="8 9">CD08_5</strain>
    </source>
</reference>
<feature type="binding site" evidence="6">
    <location>
        <position position="102"/>
    </location>
    <ligand>
        <name>Zn(2+)</name>
        <dbReference type="ChEBI" id="CHEBI:29105"/>
        <note>catalytic</note>
    </ligand>
</feature>
<feature type="active site" description="Proton donor" evidence="6">
    <location>
        <position position="74"/>
    </location>
</feature>
<comment type="subunit">
    <text evidence="6">Homodimer.</text>
</comment>
<comment type="similarity">
    <text evidence="6">Belongs to the cytidine and deoxycytidylate deaminase family.</text>
</comment>
<evidence type="ECO:0000256" key="4">
    <source>
        <dbReference type="ARBA" id="ARBA00022833"/>
    </source>
</evidence>
<evidence type="ECO:0000256" key="5">
    <source>
        <dbReference type="ARBA" id="ARBA00048045"/>
    </source>
</evidence>
<sequence length="168" mass="17638">MTDVPDTPPATPPGAAWGPGRYADWVAQALAQARAVGESGDVPVGALVVDAGGRVVGRGRNVRELAHDPTGHAEVVALREAGAALRSWRLDGCSLVVTLEPCAMCAGAAVLARVDRVVFGAWDDKAGACGSVWDLPRDRRSLHRVEVVGGVLEEECAALLTTFFTDRR</sequence>
<evidence type="ECO:0000256" key="2">
    <source>
        <dbReference type="ARBA" id="ARBA00022723"/>
    </source>
</evidence>
<feature type="domain" description="CMP/dCMP-type deaminase" evidence="7">
    <location>
        <begin position="20"/>
        <end position="146"/>
    </location>
</feature>
<gene>
    <name evidence="6" type="primary">tadA</name>
    <name evidence="8" type="ORF">AVL62_10885</name>
</gene>
<dbReference type="EMBL" id="LQBL01000003">
    <property type="protein sequence ID" value="KUG58409.1"/>
    <property type="molecule type" value="Genomic_DNA"/>
</dbReference>
<keyword evidence="1 6" id="KW-0819">tRNA processing</keyword>
<dbReference type="GO" id="GO:0052717">
    <property type="term" value="F:tRNA-specific adenosine-34 deaminase activity"/>
    <property type="evidence" value="ECO:0007669"/>
    <property type="project" value="UniProtKB-UniRule"/>
</dbReference>
<keyword evidence="9" id="KW-1185">Reference proteome</keyword>
<comment type="caution">
    <text evidence="8">The sequence shown here is derived from an EMBL/GenBank/DDBJ whole genome shotgun (WGS) entry which is preliminary data.</text>
</comment>
<dbReference type="GO" id="GO:0002100">
    <property type="term" value="P:tRNA wobble adenosine to inosine editing"/>
    <property type="evidence" value="ECO:0007669"/>
    <property type="project" value="UniProtKB-UniRule"/>
</dbReference>
<feature type="binding site" evidence="6">
    <location>
        <position position="72"/>
    </location>
    <ligand>
        <name>Zn(2+)</name>
        <dbReference type="ChEBI" id="CHEBI:29105"/>
        <note>catalytic</note>
    </ligand>
</feature>
<keyword evidence="3 6" id="KW-0378">Hydrolase</keyword>
<proteinExistence type="inferred from homology"/>
<accession>A0A0W8IEM5</accession>
<dbReference type="SUPFAM" id="SSF53927">
    <property type="entry name" value="Cytidine deaminase-like"/>
    <property type="match status" value="1"/>
</dbReference>
<dbReference type="EC" id="3.5.4.33" evidence="6"/>
<dbReference type="CDD" id="cd01285">
    <property type="entry name" value="nucleoside_deaminase"/>
    <property type="match status" value="1"/>
</dbReference>